<feature type="compositionally biased region" description="Basic and acidic residues" evidence="2">
    <location>
        <begin position="42"/>
        <end position="53"/>
    </location>
</feature>
<evidence type="ECO:0000256" key="1">
    <source>
        <dbReference type="ARBA" id="ARBA00022634"/>
    </source>
</evidence>
<dbReference type="Pfam" id="PF25597">
    <property type="entry name" value="SH3_retrovirus"/>
    <property type="match status" value="1"/>
</dbReference>
<dbReference type="InterPro" id="IPR043128">
    <property type="entry name" value="Rev_trsase/Diguanyl_cyclase"/>
</dbReference>
<dbReference type="Pfam" id="PF13976">
    <property type="entry name" value="gag_pre-integrs"/>
    <property type="match status" value="1"/>
</dbReference>
<dbReference type="SMART" id="SM00292">
    <property type="entry name" value="BRCT"/>
    <property type="match status" value="1"/>
</dbReference>
<dbReference type="FunFam" id="3.30.70.270:FF:000019">
    <property type="entry name" value="DNA repair protein REV1"/>
    <property type="match status" value="1"/>
</dbReference>
<dbReference type="SUPFAM" id="SSF52113">
    <property type="entry name" value="BRCT domain"/>
    <property type="match status" value="1"/>
</dbReference>
<dbReference type="FunFam" id="3.40.50.10190:FF:000011">
    <property type="entry name" value="DNA repair protein REV1"/>
    <property type="match status" value="1"/>
</dbReference>
<keyword evidence="6" id="KW-1185">Reference proteome</keyword>
<dbReference type="SUPFAM" id="SSF53098">
    <property type="entry name" value="Ribonuclease H-like"/>
    <property type="match status" value="1"/>
</dbReference>
<dbReference type="PROSITE" id="PS50172">
    <property type="entry name" value="BRCT"/>
    <property type="match status" value="1"/>
</dbReference>
<dbReference type="Pfam" id="PF00533">
    <property type="entry name" value="BRCT"/>
    <property type="match status" value="1"/>
</dbReference>
<evidence type="ECO:0000259" key="3">
    <source>
        <dbReference type="PROSITE" id="PS50172"/>
    </source>
</evidence>
<dbReference type="InterPro" id="IPR053848">
    <property type="entry name" value="IMS_HHH_1"/>
</dbReference>
<dbReference type="InterPro" id="IPR012337">
    <property type="entry name" value="RNaseH-like_sf"/>
</dbReference>
<dbReference type="Pfam" id="PF00665">
    <property type="entry name" value="rve"/>
    <property type="match status" value="1"/>
</dbReference>
<feature type="domain" description="Integrase catalytic" evidence="5">
    <location>
        <begin position="676"/>
        <end position="842"/>
    </location>
</feature>
<proteinExistence type="predicted"/>
<dbReference type="GeneID" id="109728471"/>
<evidence type="ECO:0000256" key="2">
    <source>
        <dbReference type="SAM" id="MobiDB-lite"/>
    </source>
</evidence>
<name>A0A6P5H0I9_ANACO</name>
<dbReference type="Pfam" id="PF07727">
    <property type="entry name" value="RVT_2"/>
    <property type="match status" value="1"/>
</dbReference>
<organism evidence="6 7">
    <name type="scientific">Ananas comosus</name>
    <name type="common">Pineapple</name>
    <name type="synonym">Ananas ananas</name>
    <dbReference type="NCBI Taxonomy" id="4615"/>
    <lineage>
        <taxon>Eukaryota</taxon>
        <taxon>Viridiplantae</taxon>
        <taxon>Streptophyta</taxon>
        <taxon>Embryophyta</taxon>
        <taxon>Tracheophyta</taxon>
        <taxon>Spermatophyta</taxon>
        <taxon>Magnoliopsida</taxon>
        <taxon>Liliopsida</taxon>
        <taxon>Poales</taxon>
        <taxon>Bromeliaceae</taxon>
        <taxon>Bromelioideae</taxon>
        <taxon>Ananas</taxon>
    </lineage>
</organism>
<feature type="region of interest" description="Disordered" evidence="2">
    <location>
        <begin position="1015"/>
        <end position="1046"/>
    </location>
</feature>
<reference evidence="6" key="1">
    <citation type="journal article" date="2015" name="Nat. Genet.">
        <title>The pineapple genome and the evolution of CAM photosynthesis.</title>
        <authorList>
            <person name="Ming R."/>
            <person name="VanBuren R."/>
            <person name="Wai C.M."/>
            <person name="Tang H."/>
            <person name="Schatz M.C."/>
            <person name="Bowers J.E."/>
            <person name="Lyons E."/>
            <person name="Wang M.L."/>
            <person name="Chen J."/>
            <person name="Biggers E."/>
            <person name="Zhang J."/>
            <person name="Huang L."/>
            <person name="Zhang L."/>
            <person name="Miao W."/>
            <person name="Zhang J."/>
            <person name="Ye Z."/>
            <person name="Miao C."/>
            <person name="Lin Z."/>
            <person name="Wang H."/>
            <person name="Zhou H."/>
            <person name="Yim W.C."/>
            <person name="Priest H.D."/>
            <person name="Zheng C."/>
            <person name="Woodhouse M."/>
            <person name="Edger P.P."/>
            <person name="Guyot R."/>
            <person name="Guo H.B."/>
            <person name="Guo H."/>
            <person name="Zheng G."/>
            <person name="Singh R."/>
            <person name="Sharma A."/>
            <person name="Min X."/>
            <person name="Zheng Y."/>
            <person name="Lee H."/>
            <person name="Gurtowski J."/>
            <person name="Sedlazeck F.J."/>
            <person name="Harkess A."/>
            <person name="McKain M.R."/>
            <person name="Liao Z."/>
            <person name="Fang J."/>
            <person name="Liu J."/>
            <person name="Zhang X."/>
            <person name="Zhang Q."/>
            <person name="Hu W."/>
            <person name="Qin Y."/>
            <person name="Wang K."/>
            <person name="Chen L.Y."/>
            <person name="Shirley N."/>
            <person name="Lin Y.R."/>
            <person name="Liu L.Y."/>
            <person name="Hernandez A.G."/>
            <person name="Wright C.L."/>
            <person name="Bulone V."/>
            <person name="Tuskan G.A."/>
            <person name="Heath K."/>
            <person name="Zee F."/>
            <person name="Moore P.H."/>
            <person name="Sunkar R."/>
            <person name="Leebens-Mack J.H."/>
            <person name="Mockler T."/>
            <person name="Bennetzen J.L."/>
            <person name="Freeling M."/>
            <person name="Sankoff D."/>
            <person name="Paterson A.H."/>
            <person name="Zhu X."/>
            <person name="Yang X."/>
            <person name="Smith J.A."/>
            <person name="Cushman J.C."/>
            <person name="Paull R.E."/>
            <person name="Yu Q."/>
        </authorList>
    </citation>
    <scope>NUCLEOTIDE SEQUENCE [LARGE SCALE GENOMIC DNA]</scope>
    <source>
        <strain evidence="6">cv. F153</strain>
    </source>
</reference>
<dbReference type="InterPro" id="IPR001584">
    <property type="entry name" value="Integrase_cat-core"/>
</dbReference>
<dbReference type="PROSITE" id="PS50994">
    <property type="entry name" value="INTEGRASE"/>
    <property type="match status" value="1"/>
</dbReference>
<accession>A0A6P5H0I9</accession>
<dbReference type="FunFam" id="3.40.1170.60:FF:000004">
    <property type="entry name" value="DNA repair protein REV1"/>
    <property type="match status" value="1"/>
</dbReference>
<dbReference type="PANTHER" id="PTHR45990:SF1">
    <property type="entry name" value="DNA REPAIR PROTEIN REV1"/>
    <property type="match status" value="1"/>
</dbReference>
<dbReference type="Proteomes" id="UP000515123">
    <property type="component" value="Linkage group 2"/>
</dbReference>
<dbReference type="Pfam" id="PF00817">
    <property type="entry name" value="IMS"/>
    <property type="match status" value="1"/>
</dbReference>
<dbReference type="OrthoDB" id="1919845at2759"/>
<dbReference type="InterPro" id="IPR013103">
    <property type="entry name" value="RVT_2"/>
</dbReference>
<dbReference type="InterPro" id="IPR001357">
    <property type="entry name" value="BRCT_dom"/>
</dbReference>
<dbReference type="CDD" id="cd17719">
    <property type="entry name" value="BRCT_Rev1"/>
    <property type="match status" value="1"/>
</dbReference>
<feature type="compositionally biased region" description="Polar residues" evidence="2">
    <location>
        <begin position="32"/>
        <end position="41"/>
    </location>
</feature>
<dbReference type="GO" id="GO:0003676">
    <property type="term" value="F:nucleic acid binding"/>
    <property type="evidence" value="ECO:0007669"/>
    <property type="project" value="InterPro"/>
</dbReference>
<evidence type="ECO:0000313" key="7">
    <source>
        <dbReference type="RefSeq" id="XP_020114471.1"/>
    </source>
</evidence>
<feature type="domain" description="BRCT" evidence="3">
    <location>
        <begin position="91"/>
        <end position="182"/>
    </location>
</feature>
<dbReference type="GO" id="GO:0005634">
    <property type="term" value="C:nucleus"/>
    <property type="evidence" value="ECO:0007669"/>
    <property type="project" value="TreeGrafter"/>
</dbReference>
<dbReference type="GO" id="GO:0006281">
    <property type="term" value="P:DNA repair"/>
    <property type="evidence" value="ECO:0007669"/>
    <property type="project" value="InterPro"/>
</dbReference>
<evidence type="ECO:0000259" key="5">
    <source>
        <dbReference type="PROSITE" id="PS50994"/>
    </source>
</evidence>
<dbReference type="CDD" id="cd09272">
    <property type="entry name" value="RNase_HI_RT_Ty1"/>
    <property type="match status" value="1"/>
</dbReference>
<dbReference type="GO" id="GO:0070987">
    <property type="term" value="P:error-free translesion synthesis"/>
    <property type="evidence" value="ECO:0007669"/>
    <property type="project" value="TreeGrafter"/>
</dbReference>
<dbReference type="GO" id="GO:0003887">
    <property type="term" value="F:DNA-directed DNA polymerase activity"/>
    <property type="evidence" value="ECO:0007669"/>
    <property type="project" value="InterPro"/>
</dbReference>
<feature type="region of interest" description="Disordered" evidence="2">
    <location>
        <begin position="23"/>
        <end position="63"/>
    </location>
</feature>
<dbReference type="GO" id="GO:0017125">
    <property type="term" value="F:deoxycytidyl transferase activity"/>
    <property type="evidence" value="ECO:0007669"/>
    <property type="project" value="TreeGrafter"/>
</dbReference>
<dbReference type="Gene3D" id="3.30.420.10">
    <property type="entry name" value="Ribonuclease H-like superfamily/Ribonuclease H"/>
    <property type="match status" value="1"/>
</dbReference>
<dbReference type="InterPro" id="IPR036397">
    <property type="entry name" value="RNaseH_sf"/>
</dbReference>
<evidence type="ECO:0000259" key="4">
    <source>
        <dbReference type="PROSITE" id="PS50173"/>
    </source>
</evidence>
<sequence length="1551" mass="173051">MLQFHASFFPDLAQVRTARVTMSSLEGRHPSSAATISSSLGDSRKRGRPDSARRNPRKRNSSFADFGSYMAEKNRKLRDQFETDASTSSADGRGIFRGISIFVDGFTIPSSQELKEFMLKHGGGFVNYFSRHTVTHIICGNLPDSKMKNLRAFSRGLPVVRPAWLVDSIAANKLLSWFPYQLSDGVNERCKQQKLSTFFTQKSISNSKNVETSADQQGTVGLEGSSSNDEVPKNIISYAQLQASTDEGQDSEEFGCYESEIDFDAKSVEANDAVYAISCSVLGAFDSSKPHIHNTSCCGNTKEEILDTKGAKASNMPHSTLTDPKFVENYFKNSRLHFIGIWRNRYRQHFSDFLCGAKSSNANIDSLSDRKKTIIVHIDMDCFFVSVVIRNFRDLFNKPVAVSHSDSLNGTAEISSANYPARDYGVKAGMFVRDAKACCPHLVIVPYNFEAYEEVADQFYSILHKYCNKVQAISCDEAFLDMTECSRDDPRKLALMIREEISKKTRCTASAGIADNMLLARLATRSAKPNGQCFIPSEKVRDFLNDLPVKALPGIGHSLDEKLKSRQIQSCGQLQKISKDKETGKELLRCPSSGTSLYPISSRLASVGNKQQLALIASRFSGDVWHRRLGHPSLPVLSTFIKNNKIVSDSALKLSVCNACNMGKHVKLSFHDSESQSAFPFHIVHSDVWQSPVPSVSGYKYYVIFIDDYSRFSWLYLLKFKHEVFDKFFEFKKMVENIFHSSIKIFQSDNGTEFVNDKFSSFCSQNGIIHRFSCPYTPQQNGLAERKHRHLSNIVRSLLFQAGLPPRFWAEAIQTAVFLVNRLPSLTVLNGRSPYDILHGCASPDLQLIRVFGCLCYPDVQDIADHKLSPRSLPCIFLGLSDKHKGFRCLYPSTGKVFISRHVTFVETVFPYSCLSKFSSSSSPTTSNFQMFQHFLSNPPLLGESPSSLDAISGFSFTRLSPDVSSNASVSPSETVSTFPSTLNHDATQVSDEHAATVAGPPELRVYTRRHTLRPSAATALPSPVELTPSTSDRPPSPQPAEPSLPIRTHSMLTRSMAKNFAGSTSFLASTHTTLPTEPITFHEAFQDADWRAAMAEEFDALLTNDTWELVPAPPSVNLIGCKWVYKVKQKADGSLERLKARLVAQGYKQQQGIDFDETFSPVVKSTTIRTVLSVALSSGWSLRQLDVKNAFLHGTLSEEVYMKQPPGFVHPSLPSHVCRLRKAIYGLKQAPRAWFQRFTSFLSEIGFVGSTADPSMFVCHSSSGTLVLLLYVDDIIVTGSSSSLLDALIVTLQREFAMKDLGPLHYFLGIEVHRSPSGLHLSQQKYAHQLLQRHGFLDSKPVSTPLSPTSRLSSHEGHLLEDPYTYRQIVGALQYLTFTRPDISYAVNSVAQYLHAPREPHMQAVKRILRYIRGTLTYGLPISRCDNPSLVAFADADWAGCPDTRRSTSGYCIFLGPNLISWSAKKQPTISRSSSEAEYRAVAYTLAETVWIRRLLRDLRVFLWRSLSVFIAIISAPPTLRPILFSMLARSTLNLIINFCGKKFSLVIWP</sequence>
<dbReference type="Gene3D" id="3.30.70.270">
    <property type="match status" value="1"/>
</dbReference>
<dbReference type="InterPro" id="IPR025724">
    <property type="entry name" value="GAG-pre-integrase_dom"/>
</dbReference>
<gene>
    <name evidence="7" type="primary">LOC109728471</name>
</gene>
<dbReference type="Gene3D" id="3.40.1170.60">
    <property type="match status" value="1"/>
</dbReference>
<reference evidence="7" key="2">
    <citation type="submission" date="2025-08" db="UniProtKB">
        <authorList>
            <consortium name="RefSeq"/>
        </authorList>
    </citation>
    <scope>IDENTIFICATION</scope>
    <source>
        <tissue evidence="7">Leaf</tissue>
    </source>
</reference>
<feature type="domain" description="UmuC" evidence="4">
    <location>
        <begin position="375"/>
        <end position="556"/>
    </location>
</feature>
<dbReference type="Gene3D" id="1.10.150.20">
    <property type="entry name" value="5' to 3' exonuclease, C-terminal subdomain"/>
    <property type="match status" value="1"/>
</dbReference>
<dbReference type="PROSITE" id="PS50173">
    <property type="entry name" value="UMUC"/>
    <property type="match status" value="1"/>
</dbReference>
<dbReference type="PANTHER" id="PTHR45990">
    <property type="entry name" value="DNA REPAIR PROTEIN REV1"/>
    <property type="match status" value="1"/>
</dbReference>
<dbReference type="InterPro" id="IPR057670">
    <property type="entry name" value="SH3_retrovirus"/>
</dbReference>
<dbReference type="GO" id="GO:0015074">
    <property type="term" value="P:DNA integration"/>
    <property type="evidence" value="ECO:0007669"/>
    <property type="project" value="InterPro"/>
</dbReference>
<protein>
    <submittedName>
        <fullName evidence="7">Uncharacterized protein LOC109728471 isoform X1</fullName>
    </submittedName>
</protein>
<dbReference type="RefSeq" id="XP_020114471.1">
    <property type="nucleotide sequence ID" value="XM_020258882.1"/>
</dbReference>
<dbReference type="InterPro" id="IPR036420">
    <property type="entry name" value="BRCT_dom_sf"/>
</dbReference>
<dbReference type="Gene3D" id="3.40.50.10190">
    <property type="entry name" value="BRCT domain"/>
    <property type="match status" value="1"/>
</dbReference>
<dbReference type="SUPFAM" id="SSF56672">
    <property type="entry name" value="DNA/RNA polymerases"/>
    <property type="match status" value="2"/>
</dbReference>
<evidence type="ECO:0000313" key="6">
    <source>
        <dbReference type="Proteomes" id="UP000515123"/>
    </source>
</evidence>
<dbReference type="Gene3D" id="6.10.250.1490">
    <property type="match status" value="1"/>
</dbReference>
<keyword evidence="1" id="KW-0237">DNA synthesis</keyword>
<dbReference type="Pfam" id="PF21999">
    <property type="entry name" value="IMS_HHH_1"/>
    <property type="match status" value="1"/>
</dbReference>
<dbReference type="InterPro" id="IPR001126">
    <property type="entry name" value="UmuC"/>
</dbReference>
<dbReference type="InterPro" id="IPR043502">
    <property type="entry name" value="DNA/RNA_pol_sf"/>
</dbReference>
<dbReference type="GO" id="GO:0042276">
    <property type="term" value="P:error-prone translesion synthesis"/>
    <property type="evidence" value="ECO:0007669"/>
    <property type="project" value="TreeGrafter"/>
</dbReference>